<evidence type="ECO:0000313" key="1">
    <source>
        <dbReference type="EMBL" id="GIY71675.1"/>
    </source>
</evidence>
<sequence length="104" mass="11156">MGVAGEDVQVPVRHRVAPDPDLHRLSRGLLLRGVVCAPLPPGSTVRGGVWGDHGFLAEGDPVPPLLRQEHDGGQGTLRMKCPLILHVSYVLCVLNVCLQSHLVC</sequence>
<proteinExistence type="predicted"/>
<keyword evidence="2" id="KW-1185">Reference proteome</keyword>
<protein>
    <submittedName>
        <fullName evidence="1">Uncharacterized protein</fullName>
    </submittedName>
</protein>
<dbReference type="AlphaFoldDB" id="A0AAV4VP22"/>
<dbReference type="EMBL" id="BPLQ01013371">
    <property type="protein sequence ID" value="GIY71675.1"/>
    <property type="molecule type" value="Genomic_DNA"/>
</dbReference>
<organism evidence="1 2">
    <name type="scientific">Caerostris darwini</name>
    <dbReference type="NCBI Taxonomy" id="1538125"/>
    <lineage>
        <taxon>Eukaryota</taxon>
        <taxon>Metazoa</taxon>
        <taxon>Ecdysozoa</taxon>
        <taxon>Arthropoda</taxon>
        <taxon>Chelicerata</taxon>
        <taxon>Arachnida</taxon>
        <taxon>Araneae</taxon>
        <taxon>Araneomorphae</taxon>
        <taxon>Entelegynae</taxon>
        <taxon>Araneoidea</taxon>
        <taxon>Araneidae</taxon>
        <taxon>Caerostris</taxon>
    </lineage>
</organism>
<dbReference type="Proteomes" id="UP001054837">
    <property type="component" value="Unassembled WGS sequence"/>
</dbReference>
<name>A0AAV4VP22_9ARAC</name>
<comment type="caution">
    <text evidence="1">The sequence shown here is derived from an EMBL/GenBank/DDBJ whole genome shotgun (WGS) entry which is preliminary data.</text>
</comment>
<evidence type="ECO:0000313" key="2">
    <source>
        <dbReference type="Proteomes" id="UP001054837"/>
    </source>
</evidence>
<reference evidence="1 2" key="1">
    <citation type="submission" date="2021-06" db="EMBL/GenBank/DDBJ databases">
        <title>Caerostris darwini draft genome.</title>
        <authorList>
            <person name="Kono N."/>
            <person name="Arakawa K."/>
        </authorList>
    </citation>
    <scope>NUCLEOTIDE SEQUENCE [LARGE SCALE GENOMIC DNA]</scope>
</reference>
<gene>
    <name evidence="1" type="ORF">CDAR_259701</name>
</gene>
<accession>A0AAV4VP22</accession>